<evidence type="ECO:0000313" key="3">
    <source>
        <dbReference type="EMBL" id="MCP2357109.1"/>
    </source>
</evidence>
<keyword evidence="4" id="KW-1185">Reference proteome</keyword>
<feature type="domain" description="Domain X" evidence="2">
    <location>
        <begin position="197"/>
        <end position="260"/>
    </location>
</feature>
<comment type="caution">
    <text evidence="3">The sequence shown here is derived from an EMBL/GenBank/DDBJ whole genome shotgun (WGS) entry which is preliminary data.</text>
</comment>
<dbReference type="EMBL" id="JAMZEB010000002">
    <property type="protein sequence ID" value="MCP2357109.1"/>
    <property type="molecule type" value="Genomic_DNA"/>
</dbReference>
<accession>A0A9X2GGK4</accession>
<feature type="compositionally biased region" description="Basic and acidic residues" evidence="1">
    <location>
        <begin position="270"/>
        <end position="279"/>
    </location>
</feature>
<dbReference type="Pfam" id="PF01348">
    <property type="entry name" value="Intron_maturas2"/>
    <property type="match status" value="1"/>
</dbReference>
<dbReference type="GO" id="GO:0005737">
    <property type="term" value="C:cytoplasm"/>
    <property type="evidence" value="ECO:0007669"/>
    <property type="project" value="UniProtKB-ARBA"/>
</dbReference>
<gene>
    <name evidence="3" type="ORF">HD597_004129</name>
</gene>
<organism evidence="3 4">
    <name type="scientific">Nonomuraea thailandensis</name>
    <dbReference type="NCBI Taxonomy" id="1188745"/>
    <lineage>
        <taxon>Bacteria</taxon>
        <taxon>Bacillati</taxon>
        <taxon>Actinomycetota</taxon>
        <taxon>Actinomycetes</taxon>
        <taxon>Streptosporangiales</taxon>
        <taxon>Streptosporangiaceae</taxon>
        <taxon>Nonomuraea</taxon>
    </lineage>
</organism>
<sequence length="316" mass="33875">MSTPRCPCLPCTCCNPRWCIHNTQLLQAVLRAVGWQTHGGRPARAQPAVLGSREPLRPVPAGQGNPARPHRGLNGPPAADGHLGFVAASRRSALDDLFFPVCTLADPHSVQGADAAESGTGVADEVAQGQEALPHPAGSRLSRNRRSDCNALLLSAPLAPVQGALWRRLAGAIGVPGRQRGDRAVRAQGRQQAQVSALHEQGKPAQRGALIRDDDFTIVAKYGSEFAGLVQYYLLAQDVFRLGHLQWVMETSMLKTLAGKPQHGLGDGSKAQDDDRVSDRAAQSLPGDRPTRPRQETAGRPLRRDPAQTSPHSRPH</sequence>
<evidence type="ECO:0000256" key="1">
    <source>
        <dbReference type="SAM" id="MobiDB-lite"/>
    </source>
</evidence>
<name>A0A9X2GGK4_9ACTN</name>
<proteinExistence type="predicted"/>
<dbReference type="Proteomes" id="UP001139648">
    <property type="component" value="Unassembled WGS sequence"/>
</dbReference>
<feature type="region of interest" description="Disordered" evidence="1">
    <location>
        <begin position="259"/>
        <end position="316"/>
    </location>
</feature>
<reference evidence="3" key="1">
    <citation type="submission" date="2022-06" db="EMBL/GenBank/DDBJ databases">
        <title>Sequencing the genomes of 1000 actinobacteria strains.</title>
        <authorList>
            <person name="Klenk H.-P."/>
        </authorList>
    </citation>
    <scope>NUCLEOTIDE SEQUENCE</scope>
    <source>
        <strain evidence="3">DSM 46694</strain>
    </source>
</reference>
<dbReference type="GO" id="GO:0006397">
    <property type="term" value="P:mRNA processing"/>
    <property type="evidence" value="ECO:0007669"/>
    <property type="project" value="InterPro"/>
</dbReference>
<feature type="region of interest" description="Disordered" evidence="1">
    <location>
        <begin position="39"/>
        <end position="78"/>
    </location>
</feature>
<feature type="compositionally biased region" description="Basic and acidic residues" evidence="1">
    <location>
        <begin position="289"/>
        <end position="306"/>
    </location>
</feature>
<dbReference type="AlphaFoldDB" id="A0A9X2GGK4"/>
<protein>
    <recommendedName>
        <fullName evidence="2">Domain X domain-containing protein</fullName>
    </recommendedName>
</protein>
<evidence type="ECO:0000259" key="2">
    <source>
        <dbReference type="Pfam" id="PF01348"/>
    </source>
</evidence>
<evidence type="ECO:0000313" key="4">
    <source>
        <dbReference type="Proteomes" id="UP001139648"/>
    </source>
</evidence>
<dbReference type="InterPro" id="IPR024937">
    <property type="entry name" value="Domain_X"/>
</dbReference>
<feature type="compositionally biased region" description="Polar residues" evidence="1">
    <location>
        <begin position="307"/>
        <end position="316"/>
    </location>
</feature>